<feature type="chain" id="PRO_5009119719" evidence="7">
    <location>
        <begin position="26"/>
        <end position="473"/>
    </location>
</feature>
<dbReference type="Proteomes" id="UP000094291">
    <property type="component" value="Unassembled WGS sequence"/>
</dbReference>
<dbReference type="AlphaFoldDB" id="A0A1E2VD03"/>
<evidence type="ECO:0000256" key="7">
    <source>
        <dbReference type="SAM" id="SignalP"/>
    </source>
</evidence>
<comment type="caution">
    <text evidence="9">The sequence shown here is derived from an EMBL/GenBank/DDBJ whole genome shotgun (WGS) entry which is preliminary data.</text>
</comment>
<evidence type="ECO:0000313" key="9">
    <source>
        <dbReference type="EMBL" id="ODC04732.1"/>
    </source>
</evidence>
<dbReference type="STRING" id="197479.BFW38_15545"/>
<keyword evidence="2 5" id="KW-0645">Protease</keyword>
<dbReference type="Pfam" id="PF13180">
    <property type="entry name" value="PDZ_2"/>
    <property type="match status" value="1"/>
</dbReference>
<feature type="region of interest" description="Disordered" evidence="6">
    <location>
        <begin position="383"/>
        <end position="409"/>
    </location>
</feature>
<dbReference type="GO" id="GO:0030288">
    <property type="term" value="C:outer membrane-bounded periplasmic space"/>
    <property type="evidence" value="ECO:0007669"/>
    <property type="project" value="TreeGrafter"/>
</dbReference>
<evidence type="ECO:0000256" key="1">
    <source>
        <dbReference type="ARBA" id="ARBA00009179"/>
    </source>
</evidence>
<feature type="signal peptide" evidence="7">
    <location>
        <begin position="1"/>
        <end position="25"/>
    </location>
</feature>
<dbReference type="NCBIfam" id="TIGR00225">
    <property type="entry name" value="prc"/>
    <property type="match status" value="1"/>
</dbReference>
<dbReference type="Gene3D" id="2.30.42.10">
    <property type="match status" value="1"/>
</dbReference>
<evidence type="ECO:0000256" key="3">
    <source>
        <dbReference type="ARBA" id="ARBA00022801"/>
    </source>
</evidence>
<dbReference type="RefSeq" id="WP_068999716.1">
    <property type="nucleotide sequence ID" value="NZ_MDTQ01000001.1"/>
</dbReference>
<proteinExistence type="inferred from homology"/>
<comment type="similarity">
    <text evidence="1 5">Belongs to the peptidase S41A family.</text>
</comment>
<keyword evidence="7" id="KW-0732">Signal</keyword>
<evidence type="ECO:0000256" key="5">
    <source>
        <dbReference type="RuleBase" id="RU004404"/>
    </source>
</evidence>
<accession>A0A1E2VD03</accession>
<dbReference type="FunFam" id="2.30.42.10:FF:000063">
    <property type="entry name" value="Peptidase, S41 family"/>
    <property type="match status" value="1"/>
</dbReference>
<reference evidence="9 10" key="1">
    <citation type="submission" date="2016-08" db="EMBL/GenBank/DDBJ databases">
        <authorList>
            <person name="Seilhamer J.J."/>
        </authorList>
    </citation>
    <scope>NUCLEOTIDE SEQUENCE [LARGE SCALE GENOMIC DNA]</scope>
    <source>
        <strain evidence="9 10">PH27A</strain>
    </source>
</reference>
<dbReference type="EMBL" id="MDTQ01000001">
    <property type="protein sequence ID" value="ODC04732.1"/>
    <property type="molecule type" value="Genomic_DNA"/>
</dbReference>
<dbReference type="InterPro" id="IPR029045">
    <property type="entry name" value="ClpP/crotonase-like_dom_sf"/>
</dbReference>
<keyword evidence="4 5" id="KW-0720">Serine protease</keyword>
<dbReference type="SUPFAM" id="SSF52096">
    <property type="entry name" value="ClpP/crotonase"/>
    <property type="match status" value="1"/>
</dbReference>
<dbReference type="GO" id="GO:0008236">
    <property type="term" value="F:serine-type peptidase activity"/>
    <property type="evidence" value="ECO:0007669"/>
    <property type="project" value="UniProtKB-KW"/>
</dbReference>
<keyword evidence="10" id="KW-1185">Reference proteome</keyword>
<dbReference type="InterPro" id="IPR005151">
    <property type="entry name" value="Tail-specific_protease"/>
</dbReference>
<dbReference type="CDD" id="cd07560">
    <property type="entry name" value="Peptidase_S41_CPP"/>
    <property type="match status" value="1"/>
</dbReference>
<evidence type="ECO:0000256" key="2">
    <source>
        <dbReference type="ARBA" id="ARBA00022670"/>
    </source>
</evidence>
<dbReference type="PROSITE" id="PS50106">
    <property type="entry name" value="PDZ"/>
    <property type="match status" value="1"/>
</dbReference>
<dbReference type="PANTHER" id="PTHR32060">
    <property type="entry name" value="TAIL-SPECIFIC PROTEASE"/>
    <property type="match status" value="1"/>
</dbReference>
<dbReference type="CDD" id="cd06782">
    <property type="entry name" value="cpPDZ_CPP-like"/>
    <property type="match status" value="1"/>
</dbReference>
<dbReference type="FunFam" id="3.90.226.10:FF:000029">
    <property type="entry name" value="Peptidase, S41 family"/>
    <property type="match status" value="1"/>
</dbReference>
<dbReference type="Gene3D" id="3.30.750.44">
    <property type="match status" value="1"/>
</dbReference>
<feature type="region of interest" description="Disordered" evidence="6">
    <location>
        <begin position="438"/>
        <end position="473"/>
    </location>
</feature>
<evidence type="ECO:0000256" key="6">
    <source>
        <dbReference type="SAM" id="MobiDB-lite"/>
    </source>
</evidence>
<dbReference type="SUPFAM" id="SSF50156">
    <property type="entry name" value="PDZ domain-like"/>
    <property type="match status" value="1"/>
</dbReference>
<dbReference type="InterPro" id="IPR055210">
    <property type="entry name" value="CtpA/B_N"/>
</dbReference>
<dbReference type="PANTHER" id="PTHR32060:SF30">
    <property type="entry name" value="CARBOXY-TERMINAL PROCESSING PROTEASE CTPA"/>
    <property type="match status" value="1"/>
</dbReference>
<dbReference type="OrthoDB" id="9812068at2"/>
<evidence type="ECO:0000259" key="8">
    <source>
        <dbReference type="PROSITE" id="PS50106"/>
    </source>
</evidence>
<dbReference type="Pfam" id="PF03572">
    <property type="entry name" value="Peptidase_S41"/>
    <property type="match status" value="1"/>
</dbReference>
<gene>
    <name evidence="9" type="ORF">BFW38_15545</name>
</gene>
<dbReference type="InterPro" id="IPR001478">
    <property type="entry name" value="PDZ"/>
</dbReference>
<evidence type="ECO:0000313" key="10">
    <source>
        <dbReference type="Proteomes" id="UP000094291"/>
    </source>
</evidence>
<dbReference type="GO" id="GO:0007165">
    <property type="term" value="P:signal transduction"/>
    <property type="evidence" value="ECO:0007669"/>
    <property type="project" value="TreeGrafter"/>
</dbReference>
<name>A0A1E2VD03_9GAMM</name>
<sequence>MQCALARFMGTSLLSLGLLATPVMAEENARPIGDDPQGQAQPLPLDELRNFAEVYERIKQAYVEDIDDKTLLDNAIRGMLSGLDPHSSYLAPDDYTDLRESTEGEFGGLGIEIGSENGFLTIISPIDDTPASRAGLQPQDIILRINDTPVKSLPLDKAIEMMRGDPGTDITLTIMREGTPQPFDVTLTRAVIQITSVRHRMLSPGFGYLRITQFQANSGEEVRKAISQLEKNHTTPLKGLVLDLRNNPGGVLQAAAEVVDTFVSNGLIVYTEGRLPDSSLSFSAHAETAAGDIPLVVLINSGSASASEIVAGALQDHRRAILMGTPSFGKGSVQTILPLNGNRALKLTTALYYTPNGRSIQAQGIEPDIVIEQAKVTPLNQTQEGIREADLSGHLSNRNGGPERGGRDEVDAAKVPSAQDYQLNEALNLLKALSIMHPPKSTTTTSSEATDSAATSSATTDSATTGSATATTP</sequence>
<feature type="compositionally biased region" description="Low complexity" evidence="6">
    <location>
        <begin position="441"/>
        <end position="473"/>
    </location>
</feature>
<keyword evidence="3 5" id="KW-0378">Hydrolase</keyword>
<dbReference type="Pfam" id="PF22694">
    <property type="entry name" value="CtpB_N-like"/>
    <property type="match status" value="1"/>
</dbReference>
<dbReference type="SMART" id="SM00245">
    <property type="entry name" value="TSPc"/>
    <property type="match status" value="1"/>
</dbReference>
<organism evidence="9 10">
    <name type="scientific">Terasakiispira papahanaumokuakeensis</name>
    <dbReference type="NCBI Taxonomy" id="197479"/>
    <lineage>
        <taxon>Bacteria</taxon>
        <taxon>Pseudomonadati</taxon>
        <taxon>Pseudomonadota</taxon>
        <taxon>Gammaproteobacteria</taxon>
        <taxon>Oceanospirillales</taxon>
        <taxon>Terasakiispira</taxon>
    </lineage>
</organism>
<evidence type="ECO:0000256" key="4">
    <source>
        <dbReference type="ARBA" id="ARBA00022825"/>
    </source>
</evidence>
<dbReference type="Gene3D" id="3.90.226.10">
    <property type="entry name" value="2-enoyl-CoA Hydratase, Chain A, domain 1"/>
    <property type="match status" value="1"/>
</dbReference>
<dbReference type="SMART" id="SM00228">
    <property type="entry name" value="PDZ"/>
    <property type="match status" value="1"/>
</dbReference>
<dbReference type="GO" id="GO:0006508">
    <property type="term" value="P:proteolysis"/>
    <property type="evidence" value="ECO:0007669"/>
    <property type="project" value="UniProtKB-KW"/>
</dbReference>
<dbReference type="GO" id="GO:0004175">
    <property type="term" value="F:endopeptidase activity"/>
    <property type="evidence" value="ECO:0007669"/>
    <property type="project" value="TreeGrafter"/>
</dbReference>
<protein>
    <submittedName>
        <fullName evidence="9">Peptidase S41</fullName>
    </submittedName>
</protein>
<feature type="domain" description="PDZ" evidence="8">
    <location>
        <begin position="95"/>
        <end position="163"/>
    </location>
</feature>
<dbReference type="InterPro" id="IPR004447">
    <property type="entry name" value="Peptidase_S41A"/>
</dbReference>
<dbReference type="InterPro" id="IPR036034">
    <property type="entry name" value="PDZ_sf"/>
</dbReference>